<name>A0A497JHW2_9ARCH</name>
<dbReference type="SUPFAM" id="SSF56059">
    <property type="entry name" value="Glutathione synthetase ATP-binding domain-like"/>
    <property type="match status" value="1"/>
</dbReference>
<dbReference type="GO" id="GO:0046872">
    <property type="term" value="F:metal ion binding"/>
    <property type="evidence" value="ECO:0007669"/>
    <property type="project" value="InterPro"/>
</dbReference>
<proteinExistence type="predicted"/>
<evidence type="ECO:0000313" key="3">
    <source>
        <dbReference type="EMBL" id="RLG70316.1"/>
    </source>
</evidence>
<keyword evidence="1" id="KW-0067">ATP-binding</keyword>
<sequence length="184" mass="20610">MIGIITDKKDANIEKLEKAFEEKNIPATTYSIGRLALFTRDVESVLMYGKERVDISGALIRAEPNLAQFVEPLVDILISKGVYCNIRPNAYYTLSNLPLVYALLNSCKIPITKTHMVATIESLENAIERFSFPVIIKVFVKNKKTQSIVIDSKRGFSSFIKSIKGKVDAITLQEFLEGDLTYVA</sequence>
<feature type="domain" description="ATP-grasp" evidence="2">
    <location>
        <begin position="101"/>
        <end position="137"/>
    </location>
</feature>
<gene>
    <name evidence="3" type="ORF">DRO04_02050</name>
</gene>
<comment type="caution">
    <text evidence="3">The sequence shown here is derived from an EMBL/GenBank/DDBJ whole genome shotgun (WGS) entry which is preliminary data.</text>
</comment>
<evidence type="ECO:0000259" key="2">
    <source>
        <dbReference type="PROSITE" id="PS50975"/>
    </source>
</evidence>
<dbReference type="InterPro" id="IPR013815">
    <property type="entry name" value="ATP_grasp_subdomain_1"/>
</dbReference>
<dbReference type="EMBL" id="QMWP01000068">
    <property type="protein sequence ID" value="RLG70316.1"/>
    <property type="molecule type" value="Genomic_DNA"/>
</dbReference>
<organism evidence="3 4">
    <name type="scientific">Candidatus Iainarchaeum sp</name>
    <dbReference type="NCBI Taxonomy" id="3101447"/>
    <lineage>
        <taxon>Archaea</taxon>
        <taxon>Candidatus Iainarchaeota</taxon>
        <taxon>Candidatus Iainarchaeia</taxon>
        <taxon>Candidatus Iainarchaeales</taxon>
        <taxon>Candidatus Iainarchaeaceae</taxon>
        <taxon>Candidatus Iainarchaeum</taxon>
    </lineage>
</organism>
<dbReference type="GO" id="GO:0005524">
    <property type="term" value="F:ATP binding"/>
    <property type="evidence" value="ECO:0007669"/>
    <property type="project" value="UniProtKB-UniRule"/>
</dbReference>
<dbReference type="AlphaFoldDB" id="A0A497JHW2"/>
<keyword evidence="1" id="KW-0547">Nucleotide-binding</keyword>
<accession>A0A497JHW2</accession>
<evidence type="ECO:0000256" key="1">
    <source>
        <dbReference type="PROSITE-ProRule" id="PRU00409"/>
    </source>
</evidence>
<dbReference type="Gene3D" id="3.30.1490.20">
    <property type="entry name" value="ATP-grasp fold, A domain"/>
    <property type="match status" value="1"/>
</dbReference>
<protein>
    <recommendedName>
        <fullName evidence="2">ATP-grasp domain-containing protein</fullName>
    </recommendedName>
</protein>
<dbReference type="Proteomes" id="UP000278031">
    <property type="component" value="Unassembled WGS sequence"/>
</dbReference>
<reference evidence="3 4" key="1">
    <citation type="submission" date="2018-06" db="EMBL/GenBank/DDBJ databases">
        <title>Extensive metabolic versatility and redundancy in microbially diverse, dynamic hydrothermal sediments.</title>
        <authorList>
            <person name="Dombrowski N."/>
            <person name="Teske A."/>
            <person name="Baker B.J."/>
        </authorList>
    </citation>
    <scope>NUCLEOTIDE SEQUENCE [LARGE SCALE GENOMIC DNA]</scope>
    <source>
        <strain evidence="3">B51_G17</strain>
    </source>
</reference>
<dbReference type="InterPro" id="IPR011761">
    <property type="entry name" value="ATP-grasp"/>
</dbReference>
<feature type="non-terminal residue" evidence="3">
    <location>
        <position position="184"/>
    </location>
</feature>
<evidence type="ECO:0000313" key="4">
    <source>
        <dbReference type="Proteomes" id="UP000278031"/>
    </source>
</evidence>
<dbReference type="PROSITE" id="PS50975">
    <property type="entry name" value="ATP_GRASP"/>
    <property type="match status" value="1"/>
</dbReference>